<accession>A0A6C0DI40</accession>
<dbReference type="EMBL" id="MN739626">
    <property type="protein sequence ID" value="QHT16626.1"/>
    <property type="molecule type" value="Genomic_DNA"/>
</dbReference>
<evidence type="ECO:0000313" key="1">
    <source>
        <dbReference type="EMBL" id="QHT16626.1"/>
    </source>
</evidence>
<protein>
    <submittedName>
        <fullName evidence="1">Uncharacterized protein</fullName>
    </submittedName>
</protein>
<sequence>MDSQQFVRPTNPSFMPIINEHALRVAGQKIEAPEKRIGPIEDIRYPGYASKMSDARIVTDYKSHCANNVAPSKYGNSIRSWLQHNADALIQTSRHRQADRAGAYFYNADTTVPPKQLQSCDEFECNFSVPRNKDGLGLEREERVPSLFGTFAKPNQTPPTKRIFLTEVYEGGRNSVRGRHFIPLGNQSFDTRKSGYGSSG</sequence>
<proteinExistence type="predicted"/>
<organism evidence="1">
    <name type="scientific">viral metagenome</name>
    <dbReference type="NCBI Taxonomy" id="1070528"/>
    <lineage>
        <taxon>unclassified sequences</taxon>
        <taxon>metagenomes</taxon>
        <taxon>organismal metagenomes</taxon>
    </lineage>
</organism>
<name>A0A6C0DI40_9ZZZZ</name>
<reference evidence="1" key="1">
    <citation type="journal article" date="2020" name="Nature">
        <title>Giant virus diversity and host interactions through global metagenomics.</title>
        <authorList>
            <person name="Schulz F."/>
            <person name="Roux S."/>
            <person name="Paez-Espino D."/>
            <person name="Jungbluth S."/>
            <person name="Walsh D.A."/>
            <person name="Denef V.J."/>
            <person name="McMahon K.D."/>
            <person name="Konstantinidis K.T."/>
            <person name="Eloe-Fadrosh E.A."/>
            <person name="Kyrpides N.C."/>
            <person name="Woyke T."/>
        </authorList>
    </citation>
    <scope>NUCLEOTIDE SEQUENCE</scope>
    <source>
        <strain evidence="1">GVMAG-M-3300023174-189</strain>
    </source>
</reference>
<dbReference type="AlphaFoldDB" id="A0A6C0DI40"/>